<dbReference type="OrthoDB" id="4717569at2"/>
<evidence type="ECO:0000256" key="2">
    <source>
        <dbReference type="ARBA" id="ARBA00023034"/>
    </source>
</evidence>
<feature type="region of interest" description="Disordered" evidence="5">
    <location>
        <begin position="1"/>
        <end position="54"/>
    </location>
</feature>
<evidence type="ECO:0000256" key="5">
    <source>
        <dbReference type="SAM" id="MobiDB-lite"/>
    </source>
</evidence>
<keyword evidence="3" id="KW-0446">Lipid-binding</keyword>
<dbReference type="InterPro" id="IPR008628">
    <property type="entry name" value="GPP34-like"/>
</dbReference>
<comment type="caution">
    <text evidence="6">The sequence shown here is derived from an EMBL/GenBank/DDBJ whole genome shotgun (WGS) entry which is preliminary data.</text>
</comment>
<dbReference type="InterPro" id="IPR038261">
    <property type="entry name" value="GPP34-like_sf"/>
</dbReference>
<keyword evidence="7" id="KW-1185">Reference proteome</keyword>
<evidence type="ECO:0000313" key="7">
    <source>
        <dbReference type="Proteomes" id="UP000295075"/>
    </source>
</evidence>
<organism evidence="6 7">
    <name type="scientific">Kribbella albertanoniae</name>
    <dbReference type="NCBI Taxonomy" id="1266829"/>
    <lineage>
        <taxon>Bacteria</taxon>
        <taxon>Bacillati</taxon>
        <taxon>Actinomycetota</taxon>
        <taxon>Actinomycetes</taxon>
        <taxon>Propionibacteriales</taxon>
        <taxon>Kribbellaceae</taxon>
        <taxon>Kribbella</taxon>
    </lineage>
</organism>
<evidence type="ECO:0000256" key="4">
    <source>
        <dbReference type="ARBA" id="ARBA00023136"/>
    </source>
</evidence>
<proteinExistence type="predicted"/>
<keyword evidence="4" id="KW-0472">Membrane</keyword>
<evidence type="ECO:0000256" key="3">
    <source>
        <dbReference type="ARBA" id="ARBA00023121"/>
    </source>
</evidence>
<dbReference type="Gene3D" id="1.10.3630.10">
    <property type="entry name" value="yeast vps74-n-term truncation variant domain like"/>
    <property type="match status" value="1"/>
</dbReference>
<comment type="subcellular location">
    <subcellularLocation>
        <location evidence="1">Golgi apparatus membrane</location>
        <topology evidence="1">Peripheral membrane protein</topology>
        <orientation evidence="1">Cytoplasmic side</orientation>
    </subcellularLocation>
</comment>
<dbReference type="GO" id="GO:0012505">
    <property type="term" value="C:endomembrane system"/>
    <property type="evidence" value="ECO:0007669"/>
    <property type="project" value="UniProtKB-ARBA"/>
</dbReference>
<dbReference type="AlphaFoldDB" id="A0A4R4NXR6"/>
<evidence type="ECO:0000313" key="6">
    <source>
        <dbReference type="EMBL" id="TDC14671.1"/>
    </source>
</evidence>
<name>A0A4R4NXR6_9ACTN</name>
<dbReference type="EMBL" id="SMKA01000374">
    <property type="protein sequence ID" value="TDC14671.1"/>
    <property type="molecule type" value="Genomic_DNA"/>
</dbReference>
<sequence>MPRSSICSGERWPMPAGSRPASARSGGPAAQPRRTAMMSRTLPKRPARVGPAAPPETLPARIFLLAYDPAKGRLANRSTLGKTLRAAALIDLQLRGNLADDNGRAHLTKAAPPRDEVLAGLLTEIRTSNPRKWRTWIDRRQSAIVRDTRAELERAQLIKVESHRFLGLIPTQRITLRQPLVRRQLLQRTTDVLRPARLVTRIDLRDAALAVLASTSDLRTVIPKELRNRHKDRLAQLAIRIGPVAPALKKSIQASHAAASGGG</sequence>
<dbReference type="Pfam" id="PF05719">
    <property type="entry name" value="GPP34"/>
    <property type="match status" value="1"/>
</dbReference>
<dbReference type="Proteomes" id="UP000295075">
    <property type="component" value="Unassembled WGS sequence"/>
</dbReference>
<accession>A0A4R4NXR6</accession>
<evidence type="ECO:0000256" key="1">
    <source>
        <dbReference type="ARBA" id="ARBA00004255"/>
    </source>
</evidence>
<keyword evidence="2" id="KW-0333">Golgi apparatus</keyword>
<protein>
    <submittedName>
        <fullName evidence="6">GPP34 family phosphoprotein</fullName>
    </submittedName>
</protein>
<dbReference type="GO" id="GO:0070273">
    <property type="term" value="F:phosphatidylinositol-4-phosphate binding"/>
    <property type="evidence" value="ECO:0007669"/>
    <property type="project" value="InterPro"/>
</dbReference>
<reference evidence="6 7" key="1">
    <citation type="submission" date="2019-03" db="EMBL/GenBank/DDBJ databases">
        <title>Draft genome sequences of novel Actinobacteria.</title>
        <authorList>
            <person name="Sahin N."/>
            <person name="Ay H."/>
            <person name="Saygin H."/>
        </authorList>
    </citation>
    <scope>NUCLEOTIDE SEQUENCE [LARGE SCALE GENOMIC DNA]</scope>
    <source>
        <strain evidence="6 7">JCM 30547</strain>
    </source>
</reference>
<dbReference type="GO" id="GO:0005737">
    <property type="term" value="C:cytoplasm"/>
    <property type="evidence" value="ECO:0007669"/>
    <property type="project" value="UniProtKB-ARBA"/>
</dbReference>
<gene>
    <name evidence="6" type="ORF">E1261_41795</name>
</gene>